<accession>A0AAD6PJZ8</accession>
<dbReference type="InterPro" id="IPR000743">
    <property type="entry name" value="Glyco_hydro_28"/>
</dbReference>
<keyword evidence="10" id="KW-0812">Transmembrane</keyword>
<feature type="region of interest" description="Disordered" evidence="9">
    <location>
        <begin position="36"/>
        <end position="111"/>
    </location>
</feature>
<keyword evidence="7" id="KW-0961">Cell wall biogenesis/degradation</keyword>
<evidence type="ECO:0000256" key="10">
    <source>
        <dbReference type="SAM" id="Phobius"/>
    </source>
</evidence>
<dbReference type="GO" id="GO:0005975">
    <property type="term" value="P:carbohydrate metabolic process"/>
    <property type="evidence" value="ECO:0007669"/>
    <property type="project" value="InterPro"/>
</dbReference>
<dbReference type="GO" id="GO:0004650">
    <property type="term" value="F:polygalacturonase activity"/>
    <property type="evidence" value="ECO:0007669"/>
    <property type="project" value="InterPro"/>
</dbReference>
<dbReference type="GO" id="GO:0071555">
    <property type="term" value="P:cell wall organization"/>
    <property type="evidence" value="ECO:0007669"/>
    <property type="project" value="UniProtKB-KW"/>
</dbReference>
<evidence type="ECO:0000256" key="3">
    <source>
        <dbReference type="ARBA" id="ARBA00022512"/>
    </source>
</evidence>
<keyword evidence="10" id="KW-1133">Transmembrane helix</keyword>
<feature type="transmembrane region" description="Helical" evidence="10">
    <location>
        <begin position="12"/>
        <end position="32"/>
    </location>
</feature>
<keyword evidence="6 8" id="KW-0326">Glycosidase</keyword>
<comment type="subcellular location">
    <subcellularLocation>
        <location evidence="1">Secreted</location>
        <location evidence="1">Cell wall</location>
    </subcellularLocation>
</comment>
<dbReference type="InterPro" id="IPR011050">
    <property type="entry name" value="Pectin_lyase_fold/virulence"/>
</dbReference>
<dbReference type="EMBL" id="JAPFFJ010000003">
    <property type="protein sequence ID" value="KAJ6431143.1"/>
    <property type="molecule type" value="Genomic_DNA"/>
</dbReference>
<reference evidence="12 13" key="1">
    <citation type="journal article" date="2023" name="Int. J. Mol. Sci.">
        <title>De Novo Assembly and Annotation of 11 Diverse Shrub Willow (Salix) Genomes Reveals Novel Gene Organization in Sex-Linked Regions.</title>
        <authorList>
            <person name="Hyden B."/>
            <person name="Feng K."/>
            <person name="Yates T.B."/>
            <person name="Jawdy S."/>
            <person name="Cereghino C."/>
            <person name="Smart L.B."/>
            <person name="Muchero W."/>
        </authorList>
    </citation>
    <scope>NUCLEOTIDE SEQUENCE [LARGE SCALE GENOMIC DNA]</scope>
    <source>
        <tissue evidence="12">Shoot tip</tissue>
    </source>
</reference>
<dbReference type="PANTHER" id="PTHR31375">
    <property type="match status" value="1"/>
</dbReference>
<dbReference type="AlphaFoldDB" id="A0AAD6PJZ8"/>
<proteinExistence type="inferred from homology"/>
<dbReference type="InterPro" id="IPR012334">
    <property type="entry name" value="Pectin_lyas_fold"/>
</dbReference>
<dbReference type="Pfam" id="PF12708">
    <property type="entry name" value="Pect-lyase_RHGA_epim"/>
    <property type="match status" value="1"/>
</dbReference>
<comment type="caution">
    <text evidence="12">The sequence shown here is derived from an EMBL/GenBank/DDBJ whole genome shotgun (WGS) entry which is preliminary data.</text>
</comment>
<evidence type="ECO:0000256" key="1">
    <source>
        <dbReference type="ARBA" id="ARBA00004191"/>
    </source>
</evidence>
<dbReference type="SUPFAM" id="SSF51126">
    <property type="entry name" value="Pectin lyase-like"/>
    <property type="match status" value="1"/>
</dbReference>
<evidence type="ECO:0000313" key="13">
    <source>
        <dbReference type="Proteomes" id="UP001162972"/>
    </source>
</evidence>
<keyword evidence="3" id="KW-0134">Cell wall</keyword>
<feature type="domain" description="Rhamnogalacturonase A/B/Epimerase-like pectate lyase" evidence="11">
    <location>
        <begin position="107"/>
        <end position="131"/>
    </location>
</feature>
<dbReference type="Proteomes" id="UP001162972">
    <property type="component" value="Chromosome 10"/>
</dbReference>
<sequence length="333" mass="36124">MENMCGIRVRSLTIMIFMAFAVWSSSFDTCIARRGNHWRGSRGSSVSLAKKKGKNQGSSHHQQHHNGVSKPKPPSQHKAPPLPPSPKVDAPPPSPPPSPPQKGSTAFNVLDFGAKGDGKSDDTKAFQAAWAAACKVAASTMIVPAEHVFLVGPISFSGPYCQANIVFQLDGTIIAPTNFNVWGRGLFQWLEFTKLVGITIQGDGTIDGSGSVWWQETPFEDPVDNESEFIIPLNKTVQQHPPMPIRSELNGKMPSIKPTALRFYGSFNVTVTGITIQNSPQCHLKFDNCIGVVVHDMKTSSPGDSPNTDGIHLQNSKDVLIHSTDLACGNYIR</sequence>
<protein>
    <recommendedName>
        <fullName evidence="11">Rhamnogalacturonase A/B/Epimerase-like pectate lyase domain-containing protein</fullName>
    </recommendedName>
</protein>
<dbReference type="Gene3D" id="2.160.20.10">
    <property type="entry name" value="Single-stranded right-handed beta-helix, Pectin lyase-like"/>
    <property type="match status" value="1"/>
</dbReference>
<keyword evidence="4" id="KW-0964">Secreted</keyword>
<evidence type="ECO:0000313" key="12">
    <source>
        <dbReference type="EMBL" id="KAJ6431143.1"/>
    </source>
</evidence>
<keyword evidence="10" id="KW-0472">Membrane</keyword>
<evidence type="ECO:0000256" key="8">
    <source>
        <dbReference type="RuleBase" id="RU361169"/>
    </source>
</evidence>
<dbReference type="Pfam" id="PF00295">
    <property type="entry name" value="Glyco_hydro_28"/>
    <property type="match status" value="2"/>
</dbReference>
<evidence type="ECO:0000259" key="11">
    <source>
        <dbReference type="Pfam" id="PF12708"/>
    </source>
</evidence>
<evidence type="ECO:0000256" key="4">
    <source>
        <dbReference type="ARBA" id="ARBA00022525"/>
    </source>
</evidence>
<feature type="compositionally biased region" description="Pro residues" evidence="9">
    <location>
        <begin position="80"/>
        <end position="100"/>
    </location>
</feature>
<organism evidence="12 13">
    <name type="scientific">Salix udensis</name>
    <dbReference type="NCBI Taxonomy" id="889485"/>
    <lineage>
        <taxon>Eukaryota</taxon>
        <taxon>Viridiplantae</taxon>
        <taxon>Streptophyta</taxon>
        <taxon>Embryophyta</taxon>
        <taxon>Tracheophyta</taxon>
        <taxon>Spermatophyta</taxon>
        <taxon>Magnoliopsida</taxon>
        <taxon>eudicotyledons</taxon>
        <taxon>Gunneridae</taxon>
        <taxon>Pentapetalae</taxon>
        <taxon>rosids</taxon>
        <taxon>fabids</taxon>
        <taxon>Malpighiales</taxon>
        <taxon>Salicaceae</taxon>
        <taxon>Saliceae</taxon>
        <taxon>Salix</taxon>
    </lineage>
</organism>
<gene>
    <name evidence="12" type="ORF">OIU84_018608</name>
</gene>
<feature type="compositionally biased region" description="Low complexity" evidence="9">
    <location>
        <begin position="55"/>
        <end position="70"/>
    </location>
</feature>
<evidence type="ECO:0000256" key="6">
    <source>
        <dbReference type="ARBA" id="ARBA00023295"/>
    </source>
</evidence>
<keyword evidence="13" id="KW-1185">Reference proteome</keyword>
<evidence type="ECO:0000256" key="5">
    <source>
        <dbReference type="ARBA" id="ARBA00022801"/>
    </source>
</evidence>
<evidence type="ECO:0000256" key="9">
    <source>
        <dbReference type="SAM" id="MobiDB-lite"/>
    </source>
</evidence>
<name>A0AAD6PJZ8_9ROSI</name>
<comment type="similarity">
    <text evidence="2 8">Belongs to the glycosyl hydrolase 28 family.</text>
</comment>
<evidence type="ECO:0000256" key="7">
    <source>
        <dbReference type="ARBA" id="ARBA00023316"/>
    </source>
</evidence>
<evidence type="ECO:0000256" key="2">
    <source>
        <dbReference type="ARBA" id="ARBA00008834"/>
    </source>
</evidence>
<keyword evidence="5 8" id="KW-0378">Hydrolase</keyword>
<dbReference type="InterPro" id="IPR024535">
    <property type="entry name" value="RHGA/B-epi-like_pectate_lyase"/>
</dbReference>